<evidence type="ECO:0000256" key="1">
    <source>
        <dbReference type="ARBA" id="ARBA00003767"/>
    </source>
</evidence>
<proteinExistence type="inferred from homology"/>
<evidence type="ECO:0000256" key="7">
    <source>
        <dbReference type="ARBA" id="ARBA00022833"/>
    </source>
</evidence>
<keyword evidence="11" id="KW-0539">Nucleus</keyword>
<dbReference type="GO" id="GO:0045893">
    <property type="term" value="P:positive regulation of DNA-templated transcription"/>
    <property type="evidence" value="ECO:0007669"/>
    <property type="project" value="UniProtKB-ARBA"/>
</dbReference>
<dbReference type="PANTHER" id="PTHR16515">
    <property type="entry name" value="PR DOMAIN ZINC FINGER PROTEIN"/>
    <property type="match status" value="1"/>
</dbReference>
<keyword evidence="6" id="KW-0863">Zinc-finger</keyword>
<dbReference type="InterPro" id="IPR013087">
    <property type="entry name" value="Znf_C2H2_type"/>
</dbReference>
<dbReference type="FunFam" id="3.30.160.60:FF:001732">
    <property type="entry name" value="Zgc:162936"/>
    <property type="match status" value="1"/>
</dbReference>
<comment type="similarity">
    <text evidence="3">Belongs to the krueppel C2H2-type zinc-finger protein family.</text>
</comment>
<comment type="function">
    <text evidence="1">May be involved in transcriptional regulation.</text>
</comment>
<dbReference type="FunFam" id="3.30.160.60:FF:000226">
    <property type="entry name" value="Zinc finger protein 236 variant"/>
    <property type="match status" value="1"/>
</dbReference>
<dbReference type="OrthoDB" id="6040519at2759"/>
<evidence type="ECO:0000256" key="9">
    <source>
        <dbReference type="ARBA" id="ARBA00023125"/>
    </source>
</evidence>
<sequence>MLVCWPSYSSVVNKMLLHESVISQSQKVENPFYCVSCICYIFKYFKYLFLFPVNTFNWIPTGGGKIQFKNKSSPFDMDAARKHKCNICLKSFKKPQHLEYHRGIHTGEKSFICPICFKTFRLKHNLDRHKRSVHKTVD</sequence>
<dbReference type="InterPro" id="IPR050331">
    <property type="entry name" value="Zinc_finger"/>
</dbReference>
<protein>
    <submittedName>
        <fullName evidence="12">Uncharacterized protein</fullName>
    </submittedName>
</protein>
<dbReference type="PANTHER" id="PTHR16515:SF57">
    <property type="entry name" value="ZINC FINGER PROTEIN 154-LIKE"/>
    <property type="match status" value="1"/>
</dbReference>
<keyword evidence="13" id="KW-1185">Reference proteome</keyword>
<dbReference type="GO" id="GO:0043565">
    <property type="term" value="F:sequence-specific DNA binding"/>
    <property type="evidence" value="ECO:0007669"/>
    <property type="project" value="UniProtKB-ARBA"/>
</dbReference>
<reference evidence="12" key="1">
    <citation type="submission" date="2022-03" db="EMBL/GenBank/DDBJ databases">
        <authorList>
            <person name="Martin C."/>
        </authorList>
    </citation>
    <scope>NUCLEOTIDE SEQUENCE</scope>
</reference>
<evidence type="ECO:0000256" key="5">
    <source>
        <dbReference type="ARBA" id="ARBA00022737"/>
    </source>
</evidence>
<dbReference type="SUPFAM" id="SSF57667">
    <property type="entry name" value="beta-beta-alpha zinc fingers"/>
    <property type="match status" value="1"/>
</dbReference>
<evidence type="ECO:0000256" key="10">
    <source>
        <dbReference type="ARBA" id="ARBA00023163"/>
    </source>
</evidence>
<keyword evidence="9" id="KW-0238">DNA-binding</keyword>
<dbReference type="AlphaFoldDB" id="A0A8J1TIZ6"/>
<keyword evidence="10" id="KW-0804">Transcription</keyword>
<evidence type="ECO:0000313" key="12">
    <source>
        <dbReference type="EMBL" id="CAH1778377.1"/>
    </source>
</evidence>
<organism evidence="12 13">
    <name type="scientific">Owenia fusiformis</name>
    <name type="common">Polychaete worm</name>
    <dbReference type="NCBI Taxonomy" id="6347"/>
    <lineage>
        <taxon>Eukaryota</taxon>
        <taxon>Metazoa</taxon>
        <taxon>Spiralia</taxon>
        <taxon>Lophotrochozoa</taxon>
        <taxon>Annelida</taxon>
        <taxon>Polychaeta</taxon>
        <taxon>Sedentaria</taxon>
        <taxon>Canalipalpata</taxon>
        <taxon>Sabellida</taxon>
        <taxon>Oweniida</taxon>
        <taxon>Oweniidae</taxon>
        <taxon>Owenia</taxon>
    </lineage>
</organism>
<keyword evidence="4" id="KW-0479">Metal-binding</keyword>
<dbReference type="Proteomes" id="UP000749559">
    <property type="component" value="Unassembled WGS sequence"/>
</dbReference>
<gene>
    <name evidence="12" type="ORF">OFUS_LOCUS5305</name>
</gene>
<dbReference type="Gene3D" id="3.30.160.60">
    <property type="entry name" value="Classic Zinc Finger"/>
    <property type="match status" value="2"/>
</dbReference>
<evidence type="ECO:0000256" key="6">
    <source>
        <dbReference type="ARBA" id="ARBA00022771"/>
    </source>
</evidence>
<comment type="caution">
    <text evidence="12">The sequence shown here is derived from an EMBL/GenBank/DDBJ whole genome shotgun (WGS) entry which is preliminary data.</text>
</comment>
<dbReference type="SMART" id="SM00355">
    <property type="entry name" value="ZnF_C2H2"/>
    <property type="match status" value="2"/>
</dbReference>
<accession>A0A8J1TIZ6</accession>
<keyword evidence="7" id="KW-0862">Zinc</keyword>
<evidence type="ECO:0000313" key="13">
    <source>
        <dbReference type="Proteomes" id="UP000749559"/>
    </source>
</evidence>
<dbReference type="GO" id="GO:0008270">
    <property type="term" value="F:zinc ion binding"/>
    <property type="evidence" value="ECO:0007669"/>
    <property type="project" value="UniProtKB-KW"/>
</dbReference>
<dbReference type="Pfam" id="PF00096">
    <property type="entry name" value="zf-C2H2"/>
    <property type="match status" value="2"/>
</dbReference>
<evidence type="ECO:0000256" key="8">
    <source>
        <dbReference type="ARBA" id="ARBA00023015"/>
    </source>
</evidence>
<keyword evidence="5" id="KW-0677">Repeat</keyword>
<dbReference type="EMBL" id="CAIIXF020000002">
    <property type="protein sequence ID" value="CAH1778377.1"/>
    <property type="molecule type" value="Genomic_DNA"/>
</dbReference>
<evidence type="ECO:0000256" key="4">
    <source>
        <dbReference type="ARBA" id="ARBA00022723"/>
    </source>
</evidence>
<name>A0A8J1TIZ6_OWEFU</name>
<keyword evidence="8" id="KW-0805">Transcription regulation</keyword>
<dbReference type="PROSITE" id="PS00028">
    <property type="entry name" value="ZINC_FINGER_C2H2_1"/>
    <property type="match status" value="2"/>
</dbReference>
<evidence type="ECO:0000256" key="11">
    <source>
        <dbReference type="ARBA" id="ARBA00023242"/>
    </source>
</evidence>
<evidence type="ECO:0000256" key="3">
    <source>
        <dbReference type="ARBA" id="ARBA00006991"/>
    </source>
</evidence>
<dbReference type="GO" id="GO:0005694">
    <property type="term" value="C:chromosome"/>
    <property type="evidence" value="ECO:0007669"/>
    <property type="project" value="UniProtKB-ARBA"/>
</dbReference>
<dbReference type="GO" id="GO:0005634">
    <property type="term" value="C:nucleus"/>
    <property type="evidence" value="ECO:0007669"/>
    <property type="project" value="UniProtKB-SubCell"/>
</dbReference>
<dbReference type="PROSITE" id="PS50157">
    <property type="entry name" value="ZINC_FINGER_C2H2_2"/>
    <property type="match status" value="2"/>
</dbReference>
<comment type="subcellular location">
    <subcellularLocation>
        <location evidence="2">Nucleus</location>
    </subcellularLocation>
</comment>
<evidence type="ECO:0000256" key="2">
    <source>
        <dbReference type="ARBA" id="ARBA00004123"/>
    </source>
</evidence>
<dbReference type="InterPro" id="IPR036236">
    <property type="entry name" value="Znf_C2H2_sf"/>
</dbReference>